<reference evidence="17 19" key="2">
    <citation type="journal article" date="2018" name="Emerg. Microbes Infect.">
        <title>Genomic analysis of oral Campylobacter concisus strains identified a potential bacterial molecular marker associated with active Crohn's disease.</title>
        <authorList>
            <person name="Liu F."/>
            <person name="Ma R."/>
            <person name="Tay C.Y.A."/>
            <person name="Octavia S."/>
            <person name="Lan R."/>
            <person name="Chung H.K.L."/>
            <person name="Riordan S.M."/>
            <person name="Grimm M.C."/>
            <person name="Leong R.W."/>
            <person name="Tanaka M.M."/>
            <person name="Connor S."/>
            <person name="Zhang L."/>
        </authorList>
    </citation>
    <scope>NUCLEOTIDE SEQUENCE [LARGE SCALE GENOMIC DNA]</scope>
    <source>
        <strain evidence="17 19">P10CDO-S2</strain>
    </source>
</reference>
<organism evidence="16 18">
    <name type="scientific">Campylobacter concisus</name>
    <dbReference type="NCBI Taxonomy" id="199"/>
    <lineage>
        <taxon>Bacteria</taxon>
        <taxon>Pseudomonadati</taxon>
        <taxon>Campylobacterota</taxon>
        <taxon>Epsilonproteobacteria</taxon>
        <taxon>Campylobacterales</taxon>
        <taxon>Campylobacteraceae</taxon>
        <taxon>Campylobacter</taxon>
    </lineage>
</organism>
<feature type="binding site" evidence="12">
    <location>
        <begin position="6"/>
        <end position="9"/>
    </location>
    <ligand>
        <name>ATP</name>
        <dbReference type="ChEBI" id="CHEBI:30616"/>
    </ligand>
</feature>
<feature type="domain" description="ACT" evidence="15">
    <location>
        <begin position="263"/>
        <end position="343"/>
    </location>
</feature>
<dbReference type="Gene3D" id="3.30.2130.10">
    <property type="entry name" value="VC0802-like"/>
    <property type="match status" value="1"/>
</dbReference>
<feature type="binding site" evidence="12">
    <location>
        <begin position="172"/>
        <end position="173"/>
    </location>
    <ligand>
        <name>ATP</name>
        <dbReference type="ChEBI" id="CHEBI:30616"/>
    </ligand>
</feature>
<dbReference type="Proteomes" id="UP000195967">
    <property type="component" value="Unassembled WGS sequence"/>
</dbReference>
<reference evidence="17" key="3">
    <citation type="submission" date="2020-02" db="EMBL/GenBank/DDBJ databases">
        <title>Analysis of Completed Campylobacter concisus Genomes Identified Genomospecies Features, Novel plasmids and Their Association with Severe Ulcerative Colitis.</title>
        <authorList>
            <person name="Zhang L."/>
        </authorList>
    </citation>
    <scope>NUCLEOTIDE SEQUENCE</scope>
    <source>
        <strain evidence="17">P10CDO-S2</strain>
    </source>
</reference>
<accession>A0A1Y5N413</accession>
<evidence type="ECO:0000256" key="11">
    <source>
        <dbReference type="ARBA" id="ARBA00047872"/>
    </source>
</evidence>
<evidence type="ECO:0000256" key="9">
    <source>
        <dbReference type="ARBA" id="ARBA00022840"/>
    </source>
</evidence>
<dbReference type="GO" id="GO:0005829">
    <property type="term" value="C:cytosol"/>
    <property type="evidence" value="ECO:0007669"/>
    <property type="project" value="TreeGrafter"/>
</dbReference>
<dbReference type="UniPathway" id="UPA00034">
    <property type="reaction ID" value="UER00015"/>
</dbReference>
<dbReference type="Gene3D" id="3.40.1160.10">
    <property type="entry name" value="Acetylglutamate kinase-like"/>
    <property type="match status" value="1"/>
</dbReference>
<sequence length="400" mass="42791">MLIVQKFGGTSVGTLERIEAVANRVIETKNSGADVVVVVSAMSGVTNQLVEYSEYFSKHPDGVATDMLLSSGEQVTTALLTIALNAKGYACVGMTGAMAGIITDDVHTKARIEKIDTQRLKAELKAGKIVVVAGFQGIDEKGNITTLGRGGSDLSAVALAGALDADLCEIFTDVDGVYTTDPRIEKKAKKLEKISYDEMLELASAGAKVLQNRSVELAKKLNVKLITRSSFNHNEGTLIAKEDDNMEAVLVSGIALDKNQARVTLRGVVDKPGIAAEIFTALAHENINVDMIIQNVGHDGTTNLGFTVPQNELELAKETMQKLSAAKHIEFDDAIVKVSVIGVGMKSHSGVACLAFETLAKEGINIQMISTSEIKISMIVDQKYGELAVRVLHDAYKLDK</sequence>
<dbReference type="PANTHER" id="PTHR21499">
    <property type="entry name" value="ASPARTATE KINASE"/>
    <property type="match status" value="1"/>
</dbReference>
<dbReference type="Pfam" id="PF22468">
    <property type="entry name" value="ACT_9"/>
    <property type="match status" value="2"/>
</dbReference>
<feature type="binding site" evidence="12">
    <location>
        <position position="178"/>
    </location>
    <ligand>
        <name>ATP</name>
        <dbReference type="ChEBI" id="CHEBI:30616"/>
    </ligand>
</feature>
<dbReference type="GO" id="GO:0005524">
    <property type="term" value="F:ATP binding"/>
    <property type="evidence" value="ECO:0007669"/>
    <property type="project" value="UniProtKB-KW"/>
</dbReference>
<dbReference type="EMBL" id="NDYO01000001">
    <property type="protein sequence ID" value="OUT12715.1"/>
    <property type="molecule type" value="Genomic_DNA"/>
</dbReference>
<dbReference type="FunFam" id="3.40.1160.10:FF:000002">
    <property type="entry name" value="Aspartokinase"/>
    <property type="match status" value="1"/>
</dbReference>
<dbReference type="InterPro" id="IPR001048">
    <property type="entry name" value="Asp/Glu/Uridylate_kinase"/>
</dbReference>
<comment type="pathway">
    <text evidence="1 14">Amino-acid biosynthesis; L-lysine biosynthesis via DAP pathway; (S)-tetrahydrodipicolinate from L-aspartate: step 1/4.</text>
</comment>
<feature type="binding site" evidence="12">
    <location>
        <position position="183"/>
    </location>
    <ligand>
        <name>ATP</name>
        <dbReference type="ChEBI" id="CHEBI:30616"/>
    </ligand>
</feature>
<keyword evidence="6 13" id="KW-0808">Transferase</keyword>
<comment type="pathway">
    <text evidence="2 14">Amino-acid biosynthesis; L-methionine biosynthesis via de novo pathway; L-homoserine from L-aspartate: step 1/3.</text>
</comment>
<dbReference type="RefSeq" id="WP_087583909.1">
    <property type="nucleotide sequence ID" value="NZ_CABMKR010000001.1"/>
</dbReference>
<dbReference type="GO" id="GO:0004072">
    <property type="term" value="F:aspartate kinase activity"/>
    <property type="evidence" value="ECO:0007669"/>
    <property type="project" value="UniProtKB-EC"/>
</dbReference>
<dbReference type="CDD" id="cd04923">
    <property type="entry name" value="ACT_AK-LysC-DapG-like_2"/>
    <property type="match status" value="1"/>
</dbReference>
<dbReference type="PANTHER" id="PTHR21499:SF3">
    <property type="entry name" value="ASPARTOKINASE"/>
    <property type="match status" value="1"/>
</dbReference>
<dbReference type="NCBIfam" id="TIGR00656">
    <property type="entry name" value="asp_kin_monofn"/>
    <property type="match status" value="1"/>
</dbReference>
<dbReference type="GO" id="GO:0009089">
    <property type="term" value="P:lysine biosynthetic process via diaminopimelate"/>
    <property type="evidence" value="ECO:0007669"/>
    <property type="project" value="UniProtKB-UniPathway"/>
</dbReference>
<comment type="similarity">
    <text evidence="4 13">Belongs to the aspartokinase family.</text>
</comment>
<dbReference type="Proteomes" id="UP000594630">
    <property type="component" value="Chromosome"/>
</dbReference>
<dbReference type="CDD" id="cd04261">
    <property type="entry name" value="AAK_AKii-LysC-BS"/>
    <property type="match status" value="1"/>
</dbReference>
<feature type="binding site" evidence="12">
    <location>
        <begin position="208"/>
        <end position="209"/>
    </location>
    <ligand>
        <name>ATP</name>
        <dbReference type="ChEBI" id="CHEBI:30616"/>
    </ligand>
</feature>
<evidence type="ECO:0000256" key="7">
    <source>
        <dbReference type="ARBA" id="ARBA00022741"/>
    </source>
</evidence>
<dbReference type="AlphaFoldDB" id="A0A1Y5N413"/>
<dbReference type="NCBIfam" id="NF005155">
    <property type="entry name" value="PRK06635.1-4"/>
    <property type="match status" value="1"/>
</dbReference>
<evidence type="ECO:0000256" key="14">
    <source>
        <dbReference type="RuleBase" id="RU004249"/>
    </source>
</evidence>
<dbReference type="InterPro" id="IPR001341">
    <property type="entry name" value="Asp_kinase"/>
</dbReference>
<keyword evidence="5 14" id="KW-0028">Amino-acid biosynthesis</keyword>
<keyword evidence="8 13" id="KW-0418">Kinase</keyword>
<dbReference type="PIRSF" id="PIRSF000726">
    <property type="entry name" value="Asp_kin"/>
    <property type="match status" value="1"/>
</dbReference>
<evidence type="ECO:0000313" key="16">
    <source>
        <dbReference type="EMBL" id="OUT12715.1"/>
    </source>
</evidence>
<dbReference type="SUPFAM" id="SSF55021">
    <property type="entry name" value="ACT-like"/>
    <property type="match status" value="2"/>
</dbReference>
<dbReference type="FunFam" id="3.30.2130.10:FF:000002">
    <property type="entry name" value="Aspartokinase"/>
    <property type="match status" value="1"/>
</dbReference>
<evidence type="ECO:0000256" key="5">
    <source>
        <dbReference type="ARBA" id="ARBA00022605"/>
    </source>
</evidence>
<dbReference type="NCBIfam" id="TIGR00657">
    <property type="entry name" value="asp_kinases"/>
    <property type="match status" value="1"/>
</dbReference>
<keyword evidence="9 12" id="KW-0067">ATP-binding</keyword>
<evidence type="ECO:0000256" key="6">
    <source>
        <dbReference type="ARBA" id="ARBA00022679"/>
    </source>
</evidence>
<dbReference type="InterPro" id="IPR002912">
    <property type="entry name" value="ACT_dom"/>
</dbReference>
<feature type="binding site" evidence="12">
    <location>
        <position position="73"/>
    </location>
    <ligand>
        <name>substrate</name>
    </ligand>
</feature>
<evidence type="ECO:0000313" key="17">
    <source>
        <dbReference type="EMBL" id="QPH84781.1"/>
    </source>
</evidence>
<gene>
    <name evidence="16" type="ORF">B9N62_00530</name>
    <name evidence="17" type="ORF">CVT06_06700</name>
</gene>
<evidence type="ECO:0000313" key="18">
    <source>
        <dbReference type="Proteomes" id="UP000195967"/>
    </source>
</evidence>
<evidence type="ECO:0000256" key="8">
    <source>
        <dbReference type="ARBA" id="ARBA00022777"/>
    </source>
</evidence>
<name>A0A1Y5N413_9BACT</name>
<dbReference type="UniPathway" id="UPA00051">
    <property type="reaction ID" value="UER00462"/>
</dbReference>
<protein>
    <recommendedName>
        <fullName evidence="13">Aspartokinase</fullName>
        <ecNumber evidence="13">2.7.2.4</ecNumber>
    </recommendedName>
</protein>
<dbReference type="InterPro" id="IPR041740">
    <property type="entry name" value="AKii-LysC-BS"/>
</dbReference>
<dbReference type="NCBIfam" id="NF005154">
    <property type="entry name" value="PRK06635.1-2"/>
    <property type="match status" value="1"/>
</dbReference>
<dbReference type="InterPro" id="IPR005260">
    <property type="entry name" value="Asp_kin_monofn"/>
</dbReference>
<evidence type="ECO:0000259" key="15">
    <source>
        <dbReference type="PROSITE" id="PS51671"/>
    </source>
</evidence>
<dbReference type="CDD" id="cd04913">
    <property type="entry name" value="ACT_AKii-LysC-BS-like_1"/>
    <property type="match status" value="1"/>
</dbReference>
<dbReference type="PROSITE" id="PS51671">
    <property type="entry name" value="ACT"/>
    <property type="match status" value="1"/>
</dbReference>
<dbReference type="InterPro" id="IPR018042">
    <property type="entry name" value="Aspartate_kinase_CS"/>
</dbReference>
<dbReference type="InterPro" id="IPR036393">
    <property type="entry name" value="AceGlu_kinase-like_sf"/>
</dbReference>
<evidence type="ECO:0000256" key="1">
    <source>
        <dbReference type="ARBA" id="ARBA00004766"/>
    </source>
</evidence>
<evidence type="ECO:0000313" key="19">
    <source>
        <dbReference type="Proteomes" id="UP000594630"/>
    </source>
</evidence>
<dbReference type="EMBL" id="CP049274">
    <property type="protein sequence ID" value="QPH84781.1"/>
    <property type="molecule type" value="Genomic_DNA"/>
</dbReference>
<evidence type="ECO:0000256" key="13">
    <source>
        <dbReference type="RuleBase" id="RU003448"/>
    </source>
</evidence>
<evidence type="ECO:0000256" key="3">
    <source>
        <dbReference type="ARBA" id="ARBA00005139"/>
    </source>
</evidence>
<proteinExistence type="inferred from homology"/>
<dbReference type="InterPro" id="IPR054352">
    <property type="entry name" value="ACT_Aspartokinase"/>
</dbReference>
<dbReference type="Pfam" id="PF00696">
    <property type="entry name" value="AA_kinase"/>
    <property type="match status" value="1"/>
</dbReference>
<dbReference type="PROSITE" id="PS00324">
    <property type="entry name" value="ASPARTOKINASE"/>
    <property type="match status" value="1"/>
</dbReference>
<evidence type="ECO:0000256" key="2">
    <source>
        <dbReference type="ARBA" id="ARBA00004986"/>
    </source>
</evidence>
<dbReference type="InterPro" id="IPR045865">
    <property type="entry name" value="ACT-like_dom_sf"/>
</dbReference>
<keyword evidence="7 12" id="KW-0547">Nucleotide-binding</keyword>
<dbReference type="EC" id="2.7.2.4" evidence="13"/>
<dbReference type="SUPFAM" id="SSF53633">
    <property type="entry name" value="Carbamate kinase-like"/>
    <property type="match status" value="1"/>
</dbReference>
<feature type="binding site" evidence="12">
    <location>
        <position position="46"/>
    </location>
    <ligand>
        <name>substrate</name>
    </ligand>
</feature>
<keyword evidence="10" id="KW-0457">Lysine biosynthesis</keyword>
<dbReference type="GO" id="GO:0009088">
    <property type="term" value="P:threonine biosynthetic process"/>
    <property type="evidence" value="ECO:0007669"/>
    <property type="project" value="UniProtKB-UniPathway"/>
</dbReference>
<evidence type="ECO:0000256" key="12">
    <source>
        <dbReference type="PIRSR" id="PIRSR000726-1"/>
    </source>
</evidence>
<evidence type="ECO:0000256" key="10">
    <source>
        <dbReference type="ARBA" id="ARBA00023154"/>
    </source>
</evidence>
<reference evidence="16 18" key="1">
    <citation type="submission" date="2017-04" db="EMBL/GenBank/DDBJ databases">
        <title>Complete genome of Campylobacter concisus ATCC 33237T and draft genomes for an additional eight well characterized C. concisus strains.</title>
        <authorList>
            <person name="Cornelius A.J."/>
            <person name="Miller W.G."/>
            <person name="Lastovica A.J."/>
            <person name="On S.L."/>
            <person name="French N.P."/>
            <person name="Vandenberg O."/>
            <person name="Biggs P.J."/>
        </authorList>
    </citation>
    <scope>NUCLEOTIDE SEQUENCE [LARGE SCALE GENOMIC DNA]</scope>
    <source>
        <strain evidence="16 18">Lasto28.99</strain>
    </source>
</reference>
<dbReference type="GO" id="GO:0009090">
    <property type="term" value="P:homoserine biosynthetic process"/>
    <property type="evidence" value="ECO:0007669"/>
    <property type="project" value="TreeGrafter"/>
</dbReference>
<comment type="catalytic activity">
    <reaction evidence="11 13">
        <text>L-aspartate + ATP = 4-phospho-L-aspartate + ADP</text>
        <dbReference type="Rhea" id="RHEA:23776"/>
        <dbReference type="ChEBI" id="CHEBI:29991"/>
        <dbReference type="ChEBI" id="CHEBI:30616"/>
        <dbReference type="ChEBI" id="CHEBI:57535"/>
        <dbReference type="ChEBI" id="CHEBI:456216"/>
        <dbReference type="EC" id="2.7.2.4"/>
    </reaction>
</comment>
<comment type="pathway">
    <text evidence="3 14">Amino-acid biosynthesis; L-threonine biosynthesis; L-threonine from L-aspartate: step 1/5.</text>
</comment>
<evidence type="ECO:0000256" key="4">
    <source>
        <dbReference type="ARBA" id="ARBA00010122"/>
    </source>
</evidence>
<dbReference type="UniPathway" id="UPA00050">
    <property type="reaction ID" value="UER00461"/>
</dbReference>